<keyword evidence="3" id="KW-1185">Reference proteome</keyword>
<comment type="caution">
    <text evidence="2">The sequence shown here is derived from an EMBL/GenBank/DDBJ whole genome shotgun (WGS) entry which is preliminary data.</text>
</comment>
<accession>A0ABT2YMT1</accession>
<proteinExistence type="predicted"/>
<reference evidence="2 3" key="1">
    <citation type="submission" date="2021-11" db="EMBL/GenBank/DDBJ databases">
        <authorList>
            <person name="Liang Q."/>
            <person name="Mou H."/>
            <person name="Liu Z."/>
        </authorList>
    </citation>
    <scope>NUCLEOTIDE SEQUENCE [LARGE SCALE GENOMIC DNA]</scope>
    <source>
        <strain evidence="2 3">CHU3</strain>
    </source>
</reference>
<evidence type="ECO:0000259" key="1">
    <source>
        <dbReference type="Pfam" id="PF00535"/>
    </source>
</evidence>
<dbReference type="RefSeq" id="WP_263573768.1">
    <property type="nucleotide sequence ID" value="NZ_JAJIRN010000013.1"/>
</dbReference>
<dbReference type="InterPro" id="IPR001173">
    <property type="entry name" value="Glyco_trans_2-like"/>
</dbReference>
<organism evidence="2 3">
    <name type="scientific">Roseateles oligotrophus</name>
    <dbReference type="NCBI Taxonomy" id="1769250"/>
    <lineage>
        <taxon>Bacteria</taxon>
        <taxon>Pseudomonadati</taxon>
        <taxon>Pseudomonadota</taxon>
        <taxon>Betaproteobacteria</taxon>
        <taxon>Burkholderiales</taxon>
        <taxon>Sphaerotilaceae</taxon>
        <taxon>Roseateles</taxon>
    </lineage>
</organism>
<name>A0ABT2YMT1_9BURK</name>
<protein>
    <submittedName>
        <fullName evidence="2">Glycosyltransferase family 2 protein</fullName>
    </submittedName>
</protein>
<dbReference type="Proteomes" id="UP001209701">
    <property type="component" value="Unassembled WGS sequence"/>
</dbReference>
<dbReference type="InterPro" id="IPR029044">
    <property type="entry name" value="Nucleotide-diphossugar_trans"/>
</dbReference>
<feature type="domain" description="Glycosyltransferase 2-like" evidence="1">
    <location>
        <begin position="2"/>
        <end position="53"/>
    </location>
</feature>
<evidence type="ECO:0000313" key="2">
    <source>
        <dbReference type="EMBL" id="MCV2371185.1"/>
    </source>
</evidence>
<sequence length="67" mass="7843">MILTHDRPHFLELALNSVLVQTYRKFEIVISDNWHSSASRDVLETFMERVPRISQHKLPGVGPLYRP</sequence>
<evidence type="ECO:0000313" key="3">
    <source>
        <dbReference type="Proteomes" id="UP001209701"/>
    </source>
</evidence>
<dbReference type="EMBL" id="JAJIRN010000013">
    <property type="protein sequence ID" value="MCV2371185.1"/>
    <property type="molecule type" value="Genomic_DNA"/>
</dbReference>
<gene>
    <name evidence="2" type="ORF">LNV07_24105</name>
</gene>
<dbReference type="CDD" id="cd00761">
    <property type="entry name" value="Glyco_tranf_GTA_type"/>
    <property type="match status" value="1"/>
</dbReference>
<dbReference type="Pfam" id="PF00535">
    <property type="entry name" value="Glycos_transf_2"/>
    <property type="match status" value="1"/>
</dbReference>
<dbReference type="SUPFAM" id="SSF53448">
    <property type="entry name" value="Nucleotide-diphospho-sugar transferases"/>
    <property type="match status" value="1"/>
</dbReference>
<dbReference type="Gene3D" id="3.90.550.10">
    <property type="entry name" value="Spore Coat Polysaccharide Biosynthesis Protein SpsA, Chain A"/>
    <property type="match status" value="1"/>
</dbReference>